<keyword evidence="3" id="KW-1133">Transmembrane helix</keyword>
<dbReference type="InterPro" id="IPR016024">
    <property type="entry name" value="ARM-type_fold"/>
</dbReference>
<feature type="transmembrane region" description="Helical" evidence="3">
    <location>
        <begin position="279"/>
        <end position="298"/>
    </location>
</feature>
<dbReference type="InterPro" id="IPR011989">
    <property type="entry name" value="ARM-like"/>
</dbReference>
<evidence type="ECO:0000256" key="3">
    <source>
        <dbReference type="SAM" id="Phobius"/>
    </source>
</evidence>
<keyword evidence="2" id="KW-0605">Phycobilisome</keyword>
<dbReference type="SMART" id="SM00567">
    <property type="entry name" value="EZ_HEAT"/>
    <property type="match status" value="3"/>
</dbReference>
<feature type="transmembrane region" description="Helical" evidence="3">
    <location>
        <begin position="117"/>
        <end position="135"/>
    </location>
</feature>
<evidence type="ECO:0000256" key="2">
    <source>
        <dbReference type="ARBA" id="ARBA00022738"/>
    </source>
</evidence>
<sequence length="987" mass="110722">MRDRNTRQVNGGSWLRWLNLRPEESERTFLMFAFYTLSSVGILWLEVSIAALFLGEYGAESLPWIYIASAAIGTGLGFIYSWMQRILPLHRVLVLTAGLIAAPLLLVRLGLNPALLGGYTVFLMRLWLEAIYVINELNTSITANQLFTIREIRRTYPLISSGILAADVVSGLSLPFLRAWIGLPNVILLACLMLFAGAAILYYLTQKYRQFFPDSSRRRSQDKASDFATRRLRGPLRQYFGLVFAFFVMLQVLALLLDFQYLSQLQQRPDTSVEKIADFLALFSAILGSFELAMQWFLSGRIIAWKGVFVIMASPVLIAGLSLLTLSGAIGLFVGVLVLKFVDELLRYTLVASISPVLFQPIPASLRSRAQSVVRGIAEPLSAGLTGAGMLVTIELLQRFLGNAQASQHIQSLAFLVYTIAFASLWLLTVLLLQRKYIDVLVLSAERGQLSTVSDVDLPGLRRSVAEVLNRPGASEEEKTSYIELLTQTDPKNAAEILAPLLPKLSPARQHQSLEVMLKFPNPAYLEQVRSLIQQSLPPEVLALALRYIWLTDANPDTSQLRPYLKPTVSPTVRGTVASLMLRQGDPQQKAEATDTLRRMLTHKQEQERMMGCRALGEADYMQSLRLYIEPLLQDESLRVRCAMLEAIAATHSEEYYPALLRGLHYKSTRESAKHALVRLESEVVPLLLDLAENIHKPEVVRSHAWMTIGQIGTPQALEILVTRLTTSWGWNRFILLRTLLRLPQDIGVEAVLDSLGRSGIETMINQELQFLAHIYASLLDLDPDLVVGEESELLRRALRDSEADGVERLFLLMRFLYDSNTIQAAAFNLLSESRESIARGLEILDNTLDIPNKQALLGILDRQVDSEKLQNLADFLPYKSMSPSKRLRYLVELRHFLSDWALACCFHLARRSRWSLAPEQILVCLRDPTGFVREAVLAYLKVVSPATLQNLLPLLKDDPDPLVAAQVKEMMAEFGRGQPLQRSVSA</sequence>
<proteinExistence type="predicted"/>
<feature type="transmembrane region" description="Helical" evidence="3">
    <location>
        <begin position="239"/>
        <end position="259"/>
    </location>
</feature>
<comment type="caution">
    <text evidence="4">The sequence shown here is derived from an EMBL/GenBank/DDBJ whole genome shotgun (WGS) entry which is preliminary data.</text>
</comment>
<reference evidence="4" key="2">
    <citation type="journal article" date="2022" name="Microbiol. Resour. Announc.">
        <title>Metagenome Sequencing to Explore Phylogenomics of Terrestrial Cyanobacteria.</title>
        <authorList>
            <person name="Ward R.D."/>
            <person name="Stajich J.E."/>
            <person name="Johansen J.R."/>
            <person name="Huntemann M."/>
            <person name="Clum A."/>
            <person name="Foster B."/>
            <person name="Foster B."/>
            <person name="Roux S."/>
            <person name="Palaniappan K."/>
            <person name="Varghese N."/>
            <person name="Mukherjee S."/>
            <person name="Reddy T.B.K."/>
            <person name="Daum C."/>
            <person name="Copeland A."/>
            <person name="Chen I.A."/>
            <person name="Ivanova N.N."/>
            <person name="Kyrpides N.C."/>
            <person name="Shapiro N."/>
            <person name="Eloe-Fadrosh E.A."/>
            <person name="Pietrasiak N."/>
        </authorList>
    </citation>
    <scope>NUCLEOTIDE SEQUENCE</scope>
    <source>
        <strain evidence="4">UHER 2000/2452</strain>
    </source>
</reference>
<evidence type="ECO:0000256" key="1">
    <source>
        <dbReference type="ARBA" id="ARBA00022549"/>
    </source>
</evidence>
<evidence type="ECO:0000313" key="5">
    <source>
        <dbReference type="Proteomes" id="UP000757435"/>
    </source>
</evidence>
<dbReference type="InterPro" id="IPR036259">
    <property type="entry name" value="MFS_trans_sf"/>
</dbReference>
<feature type="transmembrane region" description="Helical" evidence="3">
    <location>
        <begin position="156"/>
        <end position="177"/>
    </location>
</feature>
<dbReference type="Pfam" id="PF13646">
    <property type="entry name" value="HEAT_2"/>
    <property type="match status" value="1"/>
</dbReference>
<keyword evidence="3" id="KW-0812">Transmembrane</keyword>
<feature type="transmembrane region" description="Helical" evidence="3">
    <location>
        <begin position="413"/>
        <end position="433"/>
    </location>
</feature>
<organism evidence="4 5">
    <name type="scientific">Drouetiella hepatica Uher 2000/2452</name>
    <dbReference type="NCBI Taxonomy" id="904376"/>
    <lineage>
        <taxon>Bacteria</taxon>
        <taxon>Bacillati</taxon>
        <taxon>Cyanobacteriota</taxon>
        <taxon>Cyanophyceae</taxon>
        <taxon>Oculatellales</taxon>
        <taxon>Oculatellaceae</taxon>
        <taxon>Drouetiella</taxon>
    </lineage>
</organism>
<dbReference type="Proteomes" id="UP000757435">
    <property type="component" value="Unassembled WGS sequence"/>
</dbReference>
<dbReference type="EMBL" id="JAHHHD010000012">
    <property type="protein sequence ID" value="MBW4659485.1"/>
    <property type="molecule type" value="Genomic_DNA"/>
</dbReference>
<dbReference type="SUPFAM" id="SSF103473">
    <property type="entry name" value="MFS general substrate transporter"/>
    <property type="match status" value="1"/>
</dbReference>
<dbReference type="InterPro" id="IPR004155">
    <property type="entry name" value="PBS_lyase_HEAT"/>
</dbReference>
<reference evidence="4" key="1">
    <citation type="submission" date="2021-05" db="EMBL/GenBank/DDBJ databases">
        <authorList>
            <person name="Pietrasiak N."/>
            <person name="Ward R."/>
            <person name="Stajich J.E."/>
            <person name="Kurbessoian T."/>
        </authorList>
    </citation>
    <scope>NUCLEOTIDE SEQUENCE</scope>
    <source>
        <strain evidence="4">UHER 2000/2452</strain>
    </source>
</reference>
<name>A0A951QBM7_9CYAN</name>
<dbReference type="SUPFAM" id="SSF48371">
    <property type="entry name" value="ARM repeat"/>
    <property type="match status" value="1"/>
</dbReference>
<protein>
    <submittedName>
        <fullName evidence="4">MFS transporter</fullName>
    </submittedName>
</protein>
<keyword evidence="1" id="KW-0042">Antenna complex</keyword>
<evidence type="ECO:0000313" key="4">
    <source>
        <dbReference type="EMBL" id="MBW4659485.1"/>
    </source>
</evidence>
<accession>A0A951QBM7</accession>
<dbReference type="GO" id="GO:0030089">
    <property type="term" value="C:phycobilisome"/>
    <property type="evidence" value="ECO:0007669"/>
    <property type="project" value="UniProtKB-KW"/>
</dbReference>
<feature type="transmembrane region" description="Helical" evidence="3">
    <location>
        <begin position="183"/>
        <end position="204"/>
    </location>
</feature>
<dbReference type="AlphaFoldDB" id="A0A951QBM7"/>
<feature type="transmembrane region" description="Helical" evidence="3">
    <location>
        <begin position="92"/>
        <end position="111"/>
    </location>
</feature>
<feature type="transmembrane region" description="Helical" evidence="3">
    <location>
        <begin position="383"/>
        <end position="401"/>
    </location>
</feature>
<dbReference type="Gene3D" id="1.25.10.10">
    <property type="entry name" value="Leucine-rich Repeat Variant"/>
    <property type="match status" value="1"/>
</dbReference>
<keyword evidence="3" id="KW-0472">Membrane</keyword>
<feature type="transmembrane region" description="Helical" evidence="3">
    <location>
        <begin position="61"/>
        <end position="80"/>
    </location>
</feature>
<gene>
    <name evidence="4" type="ORF">KME15_12485</name>
</gene>
<feature type="transmembrane region" description="Helical" evidence="3">
    <location>
        <begin position="310"/>
        <end position="339"/>
    </location>
</feature>
<feature type="transmembrane region" description="Helical" evidence="3">
    <location>
        <begin position="29"/>
        <end position="55"/>
    </location>
</feature>